<proteinExistence type="predicted"/>
<keyword evidence="2" id="KW-1185">Reference proteome</keyword>
<evidence type="ECO:0000313" key="1">
    <source>
        <dbReference type="EMBL" id="KAJ2981236.1"/>
    </source>
</evidence>
<comment type="caution">
    <text evidence="1">The sequence shown here is derived from an EMBL/GenBank/DDBJ whole genome shotgun (WGS) entry which is preliminary data.</text>
</comment>
<reference evidence="1" key="1">
    <citation type="submission" date="2022-08" db="EMBL/GenBank/DDBJ databases">
        <title>Genome Sequence of Lecanicillium fungicola.</title>
        <authorList>
            <person name="Buettner E."/>
        </authorList>
    </citation>
    <scope>NUCLEOTIDE SEQUENCE</scope>
    <source>
        <strain evidence="1">Babe33</strain>
    </source>
</reference>
<dbReference type="EMBL" id="JANJQO010000144">
    <property type="protein sequence ID" value="KAJ2981236.1"/>
    <property type="molecule type" value="Genomic_DNA"/>
</dbReference>
<dbReference type="Proteomes" id="UP001143910">
    <property type="component" value="Unassembled WGS sequence"/>
</dbReference>
<sequence length="447" mass="46084">MSPTLFSLAFGALTLCAQAASIPGSKASIAQSNGAKAVYFMTNSEKNSIIAVSIGSNGLLSKAANTASGGKGAIGIDGSTNSSAATDGLFSQSSVSIAQNVFQFHNIRIMINFSVNFVLLIFLQCLFMVNSGSNSVSMFNIDKNDPTKLSMVGKPVQVPGDFPNTVAASNKHKLVCVGMTGATAGVSCASFDAQRGIGKMDGLRKFDLKQSNPPVGPTNTVSQVLWSADENTLFATVEGDPSQNNIGFLSAFSVQSSAPKRPRNNAKAQQKHKQHCQGPRLAKKEIRSSMNGSAVLFGTLPIPKTSDLFATDASFGGAILSTDKAGRGKVKSKQAVDGQKATCWVTISAATGTAFVTDVGAPRLVEMSTSDATIIGEVDASSTGASGMIDLKASGNFVYALAPGTANNSQILVMDVSGGSKTAKVVQKFDVSNLGGGASSQGMAIFE</sequence>
<protein>
    <submittedName>
        <fullName evidence="1">Uncharacterized protein</fullName>
    </submittedName>
</protein>
<gene>
    <name evidence="1" type="ORF">NQ176_g2159</name>
</gene>
<evidence type="ECO:0000313" key="2">
    <source>
        <dbReference type="Proteomes" id="UP001143910"/>
    </source>
</evidence>
<name>A0ACC1NRY2_9HYPO</name>
<accession>A0ACC1NRY2</accession>
<organism evidence="1 2">
    <name type="scientific">Zarea fungicola</name>
    <dbReference type="NCBI Taxonomy" id="93591"/>
    <lineage>
        <taxon>Eukaryota</taxon>
        <taxon>Fungi</taxon>
        <taxon>Dikarya</taxon>
        <taxon>Ascomycota</taxon>
        <taxon>Pezizomycotina</taxon>
        <taxon>Sordariomycetes</taxon>
        <taxon>Hypocreomycetidae</taxon>
        <taxon>Hypocreales</taxon>
        <taxon>Cordycipitaceae</taxon>
        <taxon>Zarea</taxon>
    </lineage>
</organism>